<dbReference type="InterPro" id="IPR000182">
    <property type="entry name" value="GNAT_dom"/>
</dbReference>
<sequence length="174" mass="19516">MTDAVFETERLVVRRWRDSDLPDLLAVYGDAEAMRWVGDGQPITENECREWFVVTRRNYDKRGYGMFAVEFKAQPGVIGFCGIVHPGGQEEPEVKYAYLRKFWGQGIATEALRGLIGYGTTEHRIARFIATTAPENSASHAVLTKAGMSRGELRKDEDGGFTQLFEYEAPNSAA</sequence>
<dbReference type="PANTHER" id="PTHR43792">
    <property type="entry name" value="GNAT FAMILY, PUTATIVE (AFU_ORTHOLOGUE AFUA_3G00765)-RELATED-RELATED"/>
    <property type="match status" value="1"/>
</dbReference>
<dbReference type="SUPFAM" id="SSF55729">
    <property type="entry name" value="Acyl-CoA N-acyltransferases (Nat)"/>
    <property type="match status" value="1"/>
</dbReference>
<proteinExistence type="predicted"/>
<dbReference type="RefSeq" id="WP_128201521.1">
    <property type="nucleotide sequence ID" value="NZ_SACT01000015.1"/>
</dbReference>
<evidence type="ECO:0000313" key="3">
    <source>
        <dbReference type="Proteomes" id="UP000288178"/>
    </source>
</evidence>
<dbReference type="InterPro" id="IPR016181">
    <property type="entry name" value="Acyl_CoA_acyltransferase"/>
</dbReference>
<dbReference type="GO" id="GO:0016747">
    <property type="term" value="F:acyltransferase activity, transferring groups other than amino-acyl groups"/>
    <property type="evidence" value="ECO:0007669"/>
    <property type="project" value="InterPro"/>
</dbReference>
<organism evidence="2 3">
    <name type="scientific">Rubrivivax albus</name>
    <dbReference type="NCBI Taxonomy" id="2499835"/>
    <lineage>
        <taxon>Bacteria</taxon>
        <taxon>Pseudomonadati</taxon>
        <taxon>Pseudomonadota</taxon>
        <taxon>Betaproteobacteria</taxon>
        <taxon>Burkholderiales</taxon>
        <taxon>Sphaerotilaceae</taxon>
        <taxon>Rubrivivax</taxon>
    </lineage>
</organism>
<comment type="caution">
    <text evidence="2">The sequence shown here is derived from an EMBL/GenBank/DDBJ whole genome shotgun (WGS) entry which is preliminary data.</text>
</comment>
<evidence type="ECO:0000313" key="2">
    <source>
        <dbReference type="EMBL" id="RVT47475.1"/>
    </source>
</evidence>
<evidence type="ECO:0000259" key="1">
    <source>
        <dbReference type="PROSITE" id="PS51186"/>
    </source>
</evidence>
<dbReference type="PROSITE" id="PS51186">
    <property type="entry name" value="GNAT"/>
    <property type="match status" value="1"/>
</dbReference>
<feature type="domain" description="N-acetyltransferase" evidence="1">
    <location>
        <begin position="11"/>
        <end position="170"/>
    </location>
</feature>
<gene>
    <name evidence="2" type="ORF">ENE75_24015</name>
</gene>
<dbReference type="Proteomes" id="UP000288178">
    <property type="component" value="Unassembled WGS sequence"/>
</dbReference>
<dbReference type="Gene3D" id="3.40.630.30">
    <property type="match status" value="1"/>
</dbReference>
<dbReference type="Pfam" id="PF13302">
    <property type="entry name" value="Acetyltransf_3"/>
    <property type="match status" value="1"/>
</dbReference>
<dbReference type="InterPro" id="IPR051531">
    <property type="entry name" value="N-acetyltransferase"/>
</dbReference>
<dbReference type="AlphaFoldDB" id="A0A437JL45"/>
<reference evidence="2 3" key="1">
    <citation type="submission" date="2019-01" db="EMBL/GenBank/DDBJ databases">
        <authorList>
            <person name="Chen W.-M."/>
        </authorList>
    </citation>
    <scope>NUCLEOTIDE SEQUENCE [LARGE SCALE GENOMIC DNA]</scope>
    <source>
        <strain evidence="2 3">ICH-3</strain>
    </source>
</reference>
<dbReference type="PANTHER" id="PTHR43792:SF1">
    <property type="entry name" value="N-ACETYLTRANSFERASE DOMAIN-CONTAINING PROTEIN"/>
    <property type="match status" value="1"/>
</dbReference>
<name>A0A437JL45_9BURK</name>
<dbReference type="EMBL" id="SACT01000015">
    <property type="protein sequence ID" value="RVT47475.1"/>
    <property type="molecule type" value="Genomic_DNA"/>
</dbReference>
<protein>
    <submittedName>
        <fullName evidence="2">N-acetyltransferase</fullName>
    </submittedName>
</protein>
<keyword evidence="3" id="KW-1185">Reference proteome</keyword>
<keyword evidence="2" id="KW-0808">Transferase</keyword>
<dbReference type="OrthoDB" id="9801656at2"/>
<accession>A0A437JL45</accession>